<dbReference type="InterPro" id="IPR020904">
    <property type="entry name" value="Sc_DH/Rdtase_CS"/>
</dbReference>
<dbReference type="FunFam" id="3.40.50.720:FF:000097">
    <property type="entry name" value="SDR family oxidoreductase"/>
    <property type="match status" value="1"/>
</dbReference>
<dbReference type="KEGG" id="mfu:LILAB_29700"/>
<organism evidence="6 7">
    <name type="scientific">Myxococcus fulvus (strain ATCC BAA-855 / HW-1)</name>
    <dbReference type="NCBI Taxonomy" id="483219"/>
    <lineage>
        <taxon>Bacteria</taxon>
        <taxon>Pseudomonadati</taxon>
        <taxon>Myxococcota</taxon>
        <taxon>Myxococcia</taxon>
        <taxon>Myxococcales</taxon>
        <taxon>Cystobacterineae</taxon>
        <taxon>Myxococcaceae</taxon>
        <taxon>Myxococcus</taxon>
    </lineage>
</organism>
<protein>
    <recommendedName>
        <fullName evidence="3">Uncharacterized oxidoreductase YghA</fullName>
    </recommendedName>
</protein>
<comment type="similarity">
    <text evidence="1">Belongs to the short-chain dehydrogenases/reductases (SDR) family.</text>
</comment>
<feature type="chain" id="PRO_5003374663" description="Uncharacterized oxidoreductase YghA" evidence="5">
    <location>
        <begin position="33"/>
        <end position="335"/>
    </location>
</feature>
<feature type="region of interest" description="Disordered" evidence="4">
    <location>
        <begin position="34"/>
        <end position="86"/>
    </location>
</feature>
<evidence type="ECO:0000256" key="5">
    <source>
        <dbReference type="SAM" id="SignalP"/>
    </source>
</evidence>
<dbReference type="PANTHER" id="PTHR48107:SF16">
    <property type="entry name" value="NADPH-DEPENDENT ALDEHYDE REDUCTASE 1, CHLOROPLASTIC"/>
    <property type="match status" value="1"/>
</dbReference>
<dbReference type="InterPro" id="IPR036291">
    <property type="entry name" value="NAD(P)-bd_dom_sf"/>
</dbReference>
<dbReference type="EMBL" id="CP002830">
    <property type="protein sequence ID" value="AEI67821.1"/>
    <property type="molecule type" value="Genomic_DNA"/>
</dbReference>
<reference evidence="6 7" key="1">
    <citation type="journal article" date="2011" name="J. Bacteriol.">
        <title>Genome sequence of the halotolerant marine bacterium Myxococcus fulvus HW-1.</title>
        <authorList>
            <person name="Li Z.F."/>
            <person name="Li X."/>
            <person name="Liu H."/>
            <person name="Liu X."/>
            <person name="Han K."/>
            <person name="Wu Z.H."/>
            <person name="Hu W."/>
            <person name="Li F.F."/>
            <person name="Li Y.Z."/>
        </authorList>
    </citation>
    <scope>NUCLEOTIDE SEQUENCE [LARGE SCALE GENOMIC DNA]</scope>
    <source>
        <strain evidence="7">ATCC BAA-855 / HW-1</strain>
    </source>
</reference>
<dbReference type="eggNOG" id="COG1028">
    <property type="taxonomic scope" value="Bacteria"/>
</dbReference>
<evidence type="ECO:0000256" key="4">
    <source>
        <dbReference type="SAM" id="MobiDB-lite"/>
    </source>
</evidence>
<dbReference type="PROSITE" id="PS51318">
    <property type="entry name" value="TAT"/>
    <property type="match status" value="1"/>
</dbReference>
<proteinExistence type="inferred from homology"/>
<evidence type="ECO:0000256" key="2">
    <source>
        <dbReference type="ARBA" id="ARBA00023002"/>
    </source>
</evidence>
<evidence type="ECO:0000256" key="1">
    <source>
        <dbReference type="ARBA" id="ARBA00006484"/>
    </source>
</evidence>
<dbReference type="PROSITE" id="PS00061">
    <property type="entry name" value="ADH_SHORT"/>
    <property type="match status" value="1"/>
</dbReference>
<dbReference type="AlphaFoldDB" id="F8CN15"/>
<dbReference type="GO" id="GO:0016614">
    <property type="term" value="F:oxidoreductase activity, acting on CH-OH group of donors"/>
    <property type="evidence" value="ECO:0007669"/>
    <property type="project" value="UniProtKB-ARBA"/>
</dbReference>
<name>F8CN15_MYXFH</name>
<keyword evidence="5" id="KW-0732">Signal</keyword>
<dbReference type="Gene3D" id="3.40.50.720">
    <property type="entry name" value="NAD(P)-binding Rossmann-like Domain"/>
    <property type="match status" value="1"/>
</dbReference>
<feature type="compositionally biased region" description="Basic and acidic residues" evidence="4">
    <location>
        <begin position="73"/>
        <end position="82"/>
    </location>
</feature>
<dbReference type="PANTHER" id="PTHR48107">
    <property type="entry name" value="NADPH-DEPENDENT ALDEHYDE REDUCTASE-LIKE PROTEIN, CHLOROPLASTIC-RELATED"/>
    <property type="match status" value="1"/>
</dbReference>
<dbReference type="Proteomes" id="UP000000488">
    <property type="component" value="Chromosome"/>
</dbReference>
<sequence>MDSDENNAPSRRQVVGGLATGVAAVFAAPALAQDGGTAPTAAEPLQNPVTLYPKPPFTKQSQPWPGLASKMQPRPDHGEKSYKGSGRLKGRRALITGGDSGIGRAAAIAYAREGADVAINYLPAEEPDAREVVALIKAAGRKAVALPGDLRSEAFCKKLVADAVSRLGGLDILVNNAARQQSHDSILDITTEQLDWTVKTNLYAMFWITKAAVPHLKPGSAIINTTSVVAYDPPENLLDYAMTKAGIRNFTECLAKQLAKQGIRVNGVAPGPFWTPLQVSGGQTQENLVSFGANTPLGRPGQPAELASIYVELASQGTSYSIGQTFGATGGRGGP</sequence>
<feature type="signal peptide" evidence="5">
    <location>
        <begin position="1"/>
        <end position="32"/>
    </location>
</feature>
<dbReference type="HOGENOM" id="CLU_010194_4_0_7"/>
<dbReference type="PRINTS" id="PR00080">
    <property type="entry name" value="SDRFAMILY"/>
</dbReference>
<evidence type="ECO:0000313" key="6">
    <source>
        <dbReference type="EMBL" id="AEI67821.1"/>
    </source>
</evidence>
<dbReference type="Pfam" id="PF13561">
    <property type="entry name" value="adh_short_C2"/>
    <property type="match status" value="1"/>
</dbReference>
<dbReference type="PRINTS" id="PR00081">
    <property type="entry name" value="GDHRDH"/>
</dbReference>
<keyword evidence="2" id="KW-0560">Oxidoreductase</keyword>
<evidence type="ECO:0000313" key="7">
    <source>
        <dbReference type="Proteomes" id="UP000000488"/>
    </source>
</evidence>
<dbReference type="SUPFAM" id="SSF51735">
    <property type="entry name" value="NAD(P)-binding Rossmann-fold domains"/>
    <property type="match status" value="1"/>
</dbReference>
<gene>
    <name evidence="6" type="ordered locus">LILAB_29700</name>
</gene>
<evidence type="ECO:0000256" key="3">
    <source>
        <dbReference type="ARBA" id="ARBA00067437"/>
    </source>
</evidence>
<dbReference type="InterPro" id="IPR002347">
    <property type="entry name" value="SDR_fam"/>
</dbReference>
<dbReference type="InterPro" id="IPR006311">
    <property type="entry name" value="TAT_signal"/>
</dbReference>
<accession>F8CN15</accession>
<dbReference type="STRING" id="483219.LILAB_29700"/>